<evidence type="ECO:0000256" key="8">
    <source>
        <dbReference type="ARBA" id="ARBA00023136"/>
    </source>
</evidence>
<evidence type="ECO:0000256" key="6">
    <source>
        <dbReference type="ARBA" id="ARBA00022777"/>
    </source>
</evidence>
<dbReference type="Pfam" id="PF02743">
    <property type="entry name" value="dCache_1"/>
    <property type="match status" value="1"/>
</dbReference>
<reference evidence="12 13" key="1">
    <citation type="submission" date="2017-11" db="EMBL/GenBank/DDBJ databases">
        <title>Understudied soil microbes with underappreciated capabilities: Untangling the Clostridium saccharolyticum group.</title>
        <authorList>
            <person name="Leschine S."/>
        </authorList>
    </citation>
    <scope>NUCLEOTIDE SEQUENCE [LARGE SCALE GENOMIC DNA]</scope>
    <source>
        <strain evidence="12 13">18A</strain>
    </source>
</reference>
<dbReference type="CDD" id="cd06225">
    <property type="entry name" value="HAMP"/>
    <property type="match status" value="1"/>
</dbReference>
<dbReference type="PANTHER" id="PTHR34220">
    <property type="entry name" value="SENSOR HISTIDINE KINASE YPDA"/>
    <property type="match status" value="1"/>
</dbReference>
<dbReference type="EMBL" id="PGET01000001">
    <property type="protein sequence ID" value="PJJ27731.1"/>
    <property type="molecule type" value="Genomic_DNA"/>
</dbReference>
<dbReference type="Pfam" id="PF02518">
    <property type="entry name" value="HATPase_c"/>
    <property type="match status" value="1"/>
</dbReference>
<dbReference type="GO" id="GO:0000155">
    <property type="term" value="F:phosphorelay sensor kinase activity"/>
    <property type="evidence" value="ECO:0007669"/>
    <property type="project" value="InterPro"/>
</dbReference>
<organism evidence="12 13">
    <name type="scientific">[Clostridium] celerecrescens 18A</name>
    <dbReference type="NCBI Taxonomy" id="1286362"/>
    <lineage>
        <taxon>Bacteria</taxon>
        <taxon>Bacillati</taxon>
        <taxon>Bacillota</taxon>
        <taxon>Clostridia</taxon>
        <taxon>Lachnospirales</taxon>
        <taxon>Lachnospiraceae</taxon>
        <taxon>Lacrimispora</taxon>
    </lineage>
</organism>
<evidence type="ECO:0000256" key="7">
    <source>
        <dbReference type="ARBA" id="ARBA00022989"/>
    </source>
</evidence>
<dbReference type="Gene3D" id="3.30.450.20">
    <property type="entry name" value="PAS domain"/>
    <property type="match status" value="1"/>
</dbReference>
<dbReference type="Proteomes" id="UP000231092">
    <property type="component" value="Unassembled WGS sequence"/>
</dbReference>
<keyword evidence="9" id="KW-0175">Coiled coil</keyword>
<dbReference type="InterPro" id="IPR050640">
    <property type="entry name" value="Bact_2-comp_sensor_kinase"/>
</dbReference>
<feature type="domain" description="HAMP" evidence="11">
    <location>
        <begin position="320"/>
        <end position="372"/>
    </location>
</feature>
<dbReference type="SUPFAM" id="SSF55874">
    <property type="entry name" value="ATPase domain of HSP90 chaperone/DNA topoisomerase II/histidine kinase"/>
    <property type="match status" value="1"/>
</dbReference>
<keyword evidence="3" id="KW-0597">Phosphoprotein</keyword>
<evidence type="ECO:0000256" key="3">
    <source>
        <dbReference type="ARBA" id="ARBA00022553"/>
    </source>
</evidence>
<evidence type="ECO:0000259" key="11">
    <source>
        <dbReference type="PROSITE" id="PS50885"/>
    </source>
</evidence>
<evidence type="ECO:0000256" key="1">
    <source>
        <dbReference type="ARBA" id="ARBA00004651"/>
    </source>
</evidence>
<gene>
    <name evidence="12" type="ORF">H171_1205</name>
</gene>
<evidence type="ECO:0000256" key="4">
    <source>
        <dbReference type="ARBA" id="ARBA00022679"/>
    </source>
</evidence>
<dbReference type="SUPFAM" id="SSF158472">
    <property type="entry name" value="HAMP domain-like"/>
    <property type="match status" value="1"/>
</dbReference>
<dbReference type="InterPro" id="IPR003660">
    <property type="entry name" value="HAMP_dom"/>
</dbReference>
<evidence type="ECO:0000313" key="13">
    <source>
        <dbReference type="Proteomes" id="UP000231092"/>
    </source>
</evidence>
<dbReference type="InterPro" id="IPR036890">
    <property type="entry name" value="HATPase_C_sf"/>
</dbReference>
<keyword evidence="4" id="KW-0808">Transferase</keyword>
<evidence type="ECO:0000313" key="12">
    <source>
        <dbReference type="EMBL" id="PJJ27731.1"/>
    </source>
</evidence>
<dbReference type="Gene3D" id="3.30.565.10">
    <property type="entry name" value="Histidine kinase-like ATPase, C-terminal domain"/>
    <property type="match status" value="1"/>
</dbReference>
<evidence type="ECO:0000256" key="9">
    <source>
        <dbReference type="SAM" id="Coils"/>
    </source>
</evidence>
<dbReference type="GO" id="GO:0005886">
    <property type="term" value="C:plasma membrane"/>
    <property type="evidence" value="ECO:0007669"/>
    <property type="project" value="UniProtKB-SubCell"/>
</dbReference>
<feature type="transmembrane region" description="Helical" evidence="10">
    <location>
        <begin position="296"/>
        <end position="316"/>
    </location>
</feature>
<dbReference type="InterPro" id="IPR010559">
    <property type="entry name" value="Sig_transdc_His_kin_internal"/>
</dbReference>
<keyword evidence="5 10" id="KW-0812">Transmembrane</keyword>
<dbReference type="Pfam" id="PF00672">
    <property type="entry name" value="HAMP"/>
    <property type="match status" value="1"/>
</dbReference>
<comment type="subcellular location">
    <subcellularLocation>
        <location evidence="1">Cell membrane</location>
        <topology evidence="1">Multi-pass membrane protein</topology>
    </subcellularLocation>
</comment>
<name>A0A2M8Z2S0_9FIRM</name>
<dbReference type="OrthoDB" id="9809348at2"/>
<evidence type="ECO:0000256" key="10">
    <source>
        <dbReference type="SAM" id="Phobius"/>
    </source>
</evidence>
<accession>A0A2M8Z2S0</accession>
<dbReference type="InterPro" id="IPR033479">
    <property type="entry name" value="dCache_1"/>
</dbReference>
<dbReference type="RefSeq" id="WP_100304326.1">
    <property type="nucleotide sequence ID" value="NZ_PGET01000001.1"/>
</dbReference>
<keyword evidence="6 12" id="KW-0418">Kinase</keyword>
<evidence type="ECO:0000256" key="5">
    <source>
        <dbReference type="ARBA" id="ARBA00022692"/>
    </source>
</evidence>
<evidence type="ECO:0000256" key="2">
    <source>
        <dbReference type="ARBA" id="ARBA00022475"/>
    </source>
</evidence>
<comment type="caution">
    <text evidence="12">The sequence shown here is derived from an EMBL/GenBank/DDBJ whole genome shotgun (WGS) entry which is preliminary data.</text>
</comment>
<dbReference type="Gene3D" id="6.10.340.10">
    <property type="match status" value="1"/>
</dbReference>
<dbReference type="PROSITE" id="PS50885">
    <property type="entry name" value="HAMP"/>
    <property type="match status" value="1"/>
</dbReference>
<keyword evidence="7 10" id="KW-1133">Transmembrane helix</keyword>
<dbReference type="SMART" id="SM00304">
    <property type="entry name" value="HAMP"/>
    <property type="match status" value="1"/>
</dbReference>
<keyword evidence="8 10" id="KW-0472">Membrane</keyword>
<keyword evidence="2" id="KW-1003">Cell membrane</keyword>
<feature type="coiled-coil region" evidence="9">
    <location>
        <begin position="353"/>
        <end position="387"/>
    </location>
</feature>
<dbReference type="Pfam" id="PF06580">
    <property type="entry name" value="His_kinase"/>
    <property type="match status" value="1"/>
</dbReference>
<proteinExistence type="predicted"/>
<dbReference type="InterPro" id="IPR003594">
    <property type="entry name" value="HATPase_dom"/>
</dbReference>
<dbReference type="PANTHER" id="PTHR34220:SF7">
    <property type="entry name" value="SENSOR HISTIDINE KINASE YPDA"/>
    <property type="match status" value="1"/>
</dbReference>
<protein>
    <submittedName>
        <fullName evidence="12">Two-component system sensor histidine kinase YesM</fullName>
    </submittedName>
</protein>
<dbReference type="AlphaFoldDB" id="A0A2M8Z2S0"/>
<sequence length="596" mass="68860">MKYWTKRFMDMKIRDKMINSHIFIALIPFCFVGLLGIISSTREAERNVTQHTSLLVGQVQHTTDIYISSIEKTANMLIRIIEPMHLNKIPSAEDSRWEAYETALKNSFETVAETHDEIAGIFFATEHDMYVGTGMSRISRDPFVKEVWYEKAAASPGEMQIISNVTGRNIVTEAAYSIDDVFSVMKAVIDPETGERVGVLLFDVKHEIISSAIQDANIGENGFVFVLDEQNHLVYAPTNKIVYRIRPEWLWNEEEPVTAVTNGEKYQISYQKSAYTGWKTVSVSSYREIMGGINTMLIMFGWVLVLTILTVFIVAVKISETVTKPIVRLRNLMKETEKGNLSVRFEGDYLDEVSELGRRFNQMLERIQELMEEVYKEQENKRKAQLKAVQEQFKPHFLYNTLDTIGWMAREHSAYDIVHLVDALTNVFRISLSKGKDYITIEEEIRYISNYLYIQKIRYGPKVQYEIQAEEDCMKVVLPKMILQPLVENSIYHGVKMKNGDGHLKITGRVEDDWVSLEVWDDGRGMEEEKVWELSRLLNEPGEAGKNRSFGLFYIKERLRIRYGDQFQVLVESKEGQGTRIVIRIPKEVQNDLEKG</sequence>